<proteinExistence type="predicted"/>
<gene>
    <name evidence="1" type="ORF">OEA41_006455</name>
</gene>
<protein>
    <submittedName>
        <fullName evidence="1">Uncharacterized protein</fullName>
    </submittedName>
</protein>
<evidence type="ECO:0000313" key="2">
    <source>
        <dbReference type="Proteomes" id="UP001276659"/>
    </source>
</evidence>
<dbReference type="AlphaFoldDB" id="A0AAE0DKL6"/>
<accession>A0AAE0DKL6</accession>
<organism evidence="1 2">
    <name type="scientific">Lepraria neglecta</name>
    <dbReference type="NCBI Taxonomy" id="209136"/>
    <lineage>
        <taxon>Eukaryota</taxon>
        <taxon>Fungi</taxon>
        <taxon>Dikarya</taxon>
        <taxon>Ascomycota</taxon>
        <taxon>Pezizomycotina</taxon>
        <taxon>Lecanoromycetes</taxon>
        <taxon>OSLEUM clade</taxon>
        <taxon>Lecanoromycetidae</taxon>
        <taxon>Lecanorales</taxon>
        <taxon>Lecanorineae</taxon>
        <taxon>Stereocaulaceae</taxon>
        <taxon>Lepraria</taxon>
    </lineage>
</organism>
<reference evidence="1" key="1">
    <citation type="submission" date="2022-11" db="EMBL/GenBank/DDBJ databases">
        <title>Chromosomal genome sequence assembly and mating type (MAT) locus characterization of the leprose asexual lichenized fungus Lepraria neglecta (Nyl.) Erichsen.</title>
        <authorList>
            <person name="Allen J.L."/>
            <person name="Pfeffer B."/>
        </authorList>
    </citation>
    <scope>NUCLEOTIDE SEQUENCE</scope>
    <source>
        <strain evidence="1">Allen 5258</strain>
    </source>
</reference>
<dbReference type="EMBL" id="JASNWA010000007">
    <property type="protein sequence ID" value="KAK3173126.1"/>
    <property type="molecule type" value="Genomic_DNA"/>
</dbReference>
<dbReference type="Proteomes" id="UP001276659">
    <property type="component" value="Unassembled WGS sequence"/>
</dbReference>
<keyword evidence="2" id="KW-1185">Reference proteome</keyword>
<comment type="caution">
    <text evidence="1">The sequence shown here is derived from an EMBL/GenBank/DDBJ whole genome shotgun (WGS) entry which is preliminary data.</text>
</comment>
<name>A0AAE0DKL6_9LECA</name>
<evidence type="ECO:0000313" key="1">
    <source>
        <dbReference type="EMBL" id="KAK3173126.1"/>
    </source>
</evidence>
<sequence length="267" mass="30831">MSDLAERKVRMVEVSKKNKKIDLQVAIFRAKLGDLGKTMNQAHLLSAWNNMPTGAAAFQKTYDEPAPRWGDPAFEKLLKDSFSNQPMDRTILKDAWKKIVPAGTPEELDTITTTEHYTFSEELNEEDQKFLRQYNLSNHTASRAPTTRELDLAQMGWWCTPDNIDKAFLSHYAKNHPTEEQEERIRVERETKSAREAQDEEEIRRWTKETFASCYTQFNWASSSLLELGNIGKKDKGAINREENGVWMDLDEIKELAKNEGIDIDEL</sequence>